<sequence>MDLESLPVFKVFKPFILQCSFFTSQMFSFTNPPPIVITFSLIFWLLSFLFNNFNFVFYYSIMGHKIN</sequence>
<proteinExistence type="predicted"/>
<dbReference type="Proteomes" id="UP000596661">
    <property type="component" value="Unassembled WGS sequence"/>
</dbReference>
<evidence type="ECO:0000313" key="3">
    <source>
        <dbReference type="Proteomes" id="UP000596661"/>
    </source>
</evidence>
<feature type="transmembrane region" description="Helical" evidence="1">
    <location>
        <begin position="35"/>
        <end position="61"/>
    </location>
</feature>
<keyword evidence="1" id="KW-1133">Transmembrane helix</keyword>
<protein>
    <submittedName>
        <fullName evidence="2">Uncharacterized protein</fullName>
    </submittedName>
</protein>
<keyword evidence="1" id="KW-0812">Transmembrane</keyword>
<dbReference type="EMBL" id="UZAU01000810">
    <property type="status" value="NOT_ANNOTATED_CDS"/>
    <property type="molecule type" value="Genomic_DNA"/>
</dbReference>
<evidence type="ECO:0000256" key="1">
    <source>
        <dbReference type="SAM" id="Phobius"/>
    </source>
</evidence>
<reference evidence="2" key="1">
    <citation type="submission" date="2021-03" db="UniProtKB">
        <authorList>
            <consortium name="EnsemblPlants"/>
        </authorList>
    </citation>
    <scope>IDENTIFICATION</scope>
</reference>
<dbReference type="AlphaFoldDB" id="A0A803RA37"/>
<organism evidence="2 3">
    <name type="scientific">Cannabis sativa</name>
    <name type="common">Hemp</name>
    <name type="synonym">Marijuana</name>
    <dbReference type="NCBI Taxonomy" id="3483"/>
    <lineage>
        <taxon>Eukaryota</taxon>
        <taxon>Viridiplantae</taxon>
        <taxon>Streptophyta</taxon>
        <taxon>Embryophyta</taxon>
        <taxon>Tracheophyta</taxon>
        <taxon>Spermatophyta</taxon>
        <taxon>Magnoliopsida</taxon>
        <taxon>eudicotyledons</taxon>
        <taxon>Gunneridae</taxon>
        <taxon>Pentapetalae</taxon>
        <taxon>rosids</taxon>
        <taxon>fabids</taxon>
        <taxon>Rosales</taxon>
        <taxon>Cannabaceae</taxon>
        <taxon>Cannabis</taxon>
    </lineage>
</organism>
<dbReference type="EnsemblPlants" id="novel_model_6917_5bd9a17a">
    <property type="protein sequence ID" value="cds.novel_model_6917_5bd9a17a"/>
    <property type="gene ID" value="novel_gene_3650_5bd9a17a"/>
</dbReference>
<keyword evidence="3" id="KW-1185">Reference proteome</keyword>
<accession>A0A803RA37</accession>
<evidence type="ECO:0000313" key="2">
    <source>
        <dbReference type="EnsemblPlants" id="cds.novel_model_6917_5bd9a17a"/>
    </source>
</evidence>
<name>A0A803RA37_CANSA</name>
<dbReference type="Gramene" id="novel_model_6917_5bd9a17a">
    <property type="protein sequence ID" value="cds.novel_model_6917_5bd9a17a"/>
    <property type="gene ID" value="novel_gene_3650_5bd9a17a"/>
</dbReference>
<keyword evidence="1" id="KW-0472">Membrane</keyword>